<dbReference type="Pfam" id="PF05255">
    <property type="entry name" value="UPF0220"/>
    <property type="match status" value="1"/>
</dbReference>
<keyword evidence="5 6" id="KW-0472">Membrane</keyword>
<dbReference type="OMA" id="NFLMWLP"/>
<evidence type="ECO:0000256" key="3">
    <source>
        <dbReference type="ARBA" id="ARBA00022692"/>
    </source>
</evidence>
<dbReference type="PANTHER" id="PTHR13180">
    <property type="entry name" value="SMALL MEMBRANE PROTEIN-RELATED"/>
    <property type="match status" value="1"/>
</dbReference>
<dbReference type="PaxDb" id="353153-Q4D5L6"/>
<accession>Q4D5L6</accession>
<dbReference type="EMBL" id="AAHK01000975">
    <property type="protein sequence ID" value="EAN87818.1"/>
    <property type="molecule type" value="Genomic_DNA"/>
</dbReference>
<dbReference type="GeneID" id="3540322"/>
<gene>
    <name evidence="7" type="ORF">Tc00.1047053510897.80</name>
</gene>
<evidence type="ECO:0000256" key="5">
    <source>
        <dbReference type="ARBA" id="ARBA00023136"/>
    </source>
</evidence>
<evidence type="ECO:0000256" key="1">
    <source>
        <dbReference type="ARBA" id="ARBA00004141"/>
    </source>
</evidence>
<dbReference type="AlphaFoldDB" id="Q4D5L6"/>
<dbReference type="PROSITE" id="PS51257">
    <property type="entry name" value="PROKAR_LIPOPROTEIN"/>
    <property type="match status" value="1"/>
</dbReference>
<evidence type="ECO:0000313" key="8">
    <source>
        <dbReference type="Proteomes" id="UP000002296"/>
    </source>
</evidence>
<reference evidence="7 8" key="1">
    <citation type="journal article" date="2005" name="Science">
        <title>The genome sequence of Trypanosoma cruzi, etiologic agent of Chagas disease.</title>
        <authorList>
            <person name="El-Sayed N.M."/>
            <person name="Myler P.J."/>
            <person name="Bartholomeu D.C."/>
            <person name="Nilsson D."/>
            <person name="Aggarwal G."/>
            <person name="Tran A.N."/>
            <person name="Ghedin E."/>
            <person name="Worthey E.A."/>
            <person name="Delcher A.L."/>
            <person name="Blandin G."/>
            <person name="Westenberger S.J."/>
            <person name="Caler E."/>
            <person name="Cerqueira G.C."/>
            <person name="Branche C."/>
            <person name="Haas B."/>
            <person name="Anupama A."/>
            <person name="Arner E."/>
            <person name="Aslund L."/>
            <person name="Attipoe P."/>
            <person name="Bontempi E."/>
            <person name="Bringaud F."/>
            <person name="Burton P."/>
            <person name="Cadag E."/>
            <person name="Campbell D.A."/>
            <person name="Carrington M."/>
            <person name="Crabtree J."/>
            <person name="Darban H."/>
            <person name="da Silveira J.F."/>
            <person name="de Jong P."/>
            <person name="Edwards K."/>
            <person name="Englund P.T."/>
            <person name="Fazelina G."/>
            <person name="Feldblyum T."/>
            <person name="Ferella M."/>
            <person name="Frasch A.C."/>
            <person name="Gull K."/>
            <person name="Horn D."/>
            <person name="Hou L."/>
            <person name="Huang Y."/>
            <person name="Kindlund E."/>
            <person name="Klingbeil M."/>
            <person name="Kluge S."/>
            <person name="Koo H."/>
            <person name="Lacerda D."/>
            <person name="Levin M.J."/>
            <person name="Lorenzi H."/>
            <person name="Louie T."/>
            <person name="Machado C.R."/>
            <person name="McCulloch R."/>
            <person name="McKenna A."/>
            <person name="Mizuno Y."/>
            <person name="Mottram J.C."/>
            <person name="Nelson S."/>
            <person name="Ochaya S."/>
            <person name="Osoegawa K."/>
            <person name="Pai G."/>
            <person name="Parsons M."/>
            <person name="Pentony M."/>
            <person name="Pettersson U."/>
            <person name="Pop M."/>
            <person name="Ramirez J.L."/>
            <person name="Rinta J."/>
            <person name="Robertson L."/>
            <person name="Salzberg S.L."/>
            <person name="Sanchez D.O."/>
            <person name="Seyler A."/>
            <person name="Sharma R."/>
            <person name="Shetty J."/>
            <person name="Simpson A.J."/>
            <person name="Sisk E."/>
            <person name="Tammi M.T."/>
            <person name="Tarleton R."/>
            <person name="Teixeira S."/>
            <person name="Van Aken S."/>
            <person name="Vogt C."/>
            <person name="Ward P.N."/>
            <person name="Wickstead B."/>
            <person name="Wortman J."/>
            <person name="White O."/>
            <person name="Fraser C.M."/>
            <person name="Stuart K.D."/>
            <person name="Andersson B."/>
        </authorList>
    </citation>
    <scope>NUCLEOTIDE SEQUENCE [LARGE SCALE GENOMIC DNA]</scope>
    <source>
        <strain evidence="7 8">CL Brener</strain>
    </source>
</reference>
<dbReference type="KEGG" id="tcr:510897.80"/>
<proteinExistence type="inferred from homology"/>
<evidence type="ECO:0000256" key="4">
    <source>
        <dbReference type="ARBA" id="ARBA00022989"/>
    </source>
</evidence>
<dbReference type="InterPro" id="IPR007919">
    <property type="entry name" value="UPF0220"/>
</dbReference>
<dbReference type="eggNOG" id="ENOG502SB6T">
    <property type="taxonomic scope" value="Eukaryota"/>
</dbReference>
<evidence type="ECO:0000313" key="7">
    <source>
        <dbReference type="EMBL" id="EAN87818.1"/>
    </source>
</evidence>
<feature type="transmembrane region" description="Helical" evidence="6">
    <location>
        <begin position="77"/>
        <end position="98"/>
    </location>
</feature>
<keyword evidence="8" id="KW-1185">Reference proteome</keyword>
<keyword evidence="4 6" id="KW-1133">Transmembrane helix</keyword>
<feature type="transmembrane region" description="Helical" evidence="6">
    <location>
        <begin position="37"/>
        <end position="56"/>
    </location>
</feature>
<name>Q4D5L6_TRYCC</name>
<dbReference type="Proteomes" id="UP000002296">
    <property type="component" value="Unassembled WGS sequence"/>
</dbReference>
<feature type="transmembrane region" description="Helical" evidence="6">
    <location>
        <begin position="110"/>
        <end position="130"/>
    </location>
</feature>
<sequence length="139" mass="15597">MRQIFLFFAGALFSLSCFAFADGFIIAKRTGVPYNFLMWLPAIMVIVGMFLFRVTNATVLVDTDNLLDDKGSRREKVLFFIGALLTVGGCAVALWKAINPYSNLDDAWPGVFLVVQSLLLTLCSGILFFVRLQREDDWV</sequence>
<evidence type="ECO:0000256" key="2">
    <source>
        <dbReference type="ARBA" id="ARBA00005335"/>
    </source>
</evidence>
<evidence type="ECO:0000256" key="6">
    <source>
        <dbReference type="SAM" id="Phobius"/>
    </source>
</evidence>
<evidence type="ECO:0008006" key="9">
    <source>
        <dbReference type="Google" id="ProtNLM"/>
    </source>
</evidence>
<dbReference type="GO" id="GO:0016020">
    <property type="term" value="C:membrane"/>
    <property type="evidence" value="ECO:0007669"/>
    <property type="project" value="UniProtKB-SubCell"/>
</dbReference>
<comment type="similarity">
    <text evidence="2">Belongs to the UPF0220 family.</text>
</comment>
<keyword evidence="3 6" id="KW-0812">Transmembrane</keyword>
<dbReference type="RefSeq" id="XP_809669.1">
    <property type="nucleotide sequence ID" value="XM_804576.1"/>
</dbReference>
<protein>
    <recommendedName>
        <fullName evidence="9">Transmembrane protein</fullName>
    </recommendedName>
</protein>
<organism evidence="7 8">
    <name type="scientific">Trypanosoma cruzi (strain CL Brener)</name>
    <dbReference type="NCBI Taxonomy" id="353153"/>
    <lineage>
        <taxon>Eukaryota</taxon>
        <taxon>Discoba</taxon>
        <taxon>Euglenozoa</taxon>
        <taxon>Kinetoplastea</taxon>
        <taxon>Metakinetoplastina</taxon>
        <taxon>Trypanosomatida</taxon>
        <taxon>Trypanosomatidae</taxon>
        <taxon>Trypanosoma</taxon>
        <taxon>Schizotrypanum</taxon>
    </lineage>
</organism>
<comment type="caution">
    <text evidence="7">The sequence shown here is derived from an EMBL/GenBank/DDBJ whole genome shotgun (WGS) entry which is preliminary data.</text>
</comment>
<comment type="subcellular location">
    <subcellularLocation>
        <location evidence="1">Membrane</location>
        <topology evidence="1">Multi-pass membrane protein</topology>
    </subcellularLocation>
</comment>
<dbReference type="InParanoid" id="Q4D5L6"/>